<evidence type="ECO:0000313" key="3">
    <source>
        <dbReference type="Proteomes" id="UP001566204"/>
    </source>
</evidence>
<reference evidence="2 3" key="1">
    <citation type="submission" date="2024-06" db="EMBL/GenBank/DDBJ databases">
        <title>Soil Sphingobacterium thalpophilum.</title>
        <authorList>
            <person name="Yang J."/>
            <person name="Li J."/>
        </authorList>
    </citation>
    <scope>NUCLEOTIDE SEQUENCE [LARGE SCALE GENOMIC DNA]</scope>
    <source>
        <strain evidence="2 3">22g91tb</strain>
    </source>
</reference>
<feature type="transmembrane region" description="Helical" evidence="1">
    <location>
        <begin position="12"/>
        <end position="35"/>
    </location>
</feature>
<evidence type="ECO:0000256" key="1">
    <source>
        <dbReference type="SAM" id="Phobius"/>
    </source>
</evidence>
<sequence length="154" mass="17660">MKKVIVQDADFMSILLLLPCIATAFAALGIGIYWFGKIATSRRSFKVKMTLERILICYVIASTSLALLSINQLAVKMNQSQYVLCDVVCLDMILSFLGFIFTTIFVLVKTIVFWSDALHRGQKNHQWYLAILPLWLCCFLCQMISYFLVMRKII</sequence>
<proteinExistence type="predicted"/>
<keyword evidence="1" id="KW-1133">Transmembrane helix</keyword>
<organism evidence="2 3">
    <name type="scientific">Sphingobacterium thalpophilum</name>
    <dbReference type="NCBI Taxonomy" id="259"/>
    <lineage>
        <taxon>Bacteria</taxon>
        <taxon>Pseudomonadati</taxon>
        <taxon>Bacteroidota</taxon>
        <taxon>Sphingobacteriia</taxon>
        <taxon>Sphingobacteriales</taxon>
        <taxon>Sphingobacteriaceae</taxon>
        <taxon>Sphingobacterium</taxon>
    </lineage>
</organism>
<dbReference type="RefSeq" id="WP_370481404.1">
    <property type="nucleotide sequence ID" value="NZ_JBEOQA010000001.1"/>
</dbReference>
<accession>A0ABV4H8A8</accession>
<feature type="transmembrane region" description="Helical" evidence="1">
    <location>
        <begin position="127"/>
        <end position="149"/>
    </location>
</feature>
<feature type="transmembrane region" description="Helical" evidence="1">
    <location>
        <begin position="55"/>
        <end position="73"/>
    </location>
</feature>
<keyword evidence="3" id="KW-1185">Reference proteome</keyword>
<feature type="transmembrane region" description="Helical" evidence="1">
    <location>
        <begin position="93"/>
        <end position="115"/>
    </location>
</feature>
<evidence type="ECO:0008006" key="4">
    <source>
        <dbReference type="Google" id="ProtNLM"/>
    </source>
</evidence>
<keyword evidence="1" id="KW-0472">Membrane</keyword>
<name>A0ABV4H8A8_9SPHI</name>
<gene>
    <name evidence="2" type="ORF">ABTW24_03815</name>
</gene>
<keyword evidence="1" id="KW-0812">Transmembrane</keyword>
<protein>
    <recommendedName>
        <fullName evidence="4">DUF4234 domain-containing protein</fullName>
    </recommendedName>
</protein>
<comment type="caution">
    <text evidence="2">The sequence shown here is derived from an EMBL/GenBank/DDBJ whole genome shotgun (WGS) entry which is preliminary data.</text>
</comment>
<evidence type="ECO:0000313" key="2">
    <source>
        <dbReference type="EMBL" id="MEZ0450715.1"/>
    </source>
</evidence>
<dbReference type="Proteomes" id="UP001566204">
    <property type="component" value="Unassembled WGS sequence"/>
</dbReference>
<dbReference type="EMBL" id="JBEOQB010000001">
    <property type="protein sequence ID" value="MEZ0450715.1"/>
    <property type="molecule type" value="Genomic_DNA"/>
</dbReference>